<evidence type="ECO:0000256" key="3">
    <source>
        <dbReference type="ARBA" id="ARBA00022827"/>
    </source>
</evidence>
<dbReference type="InterPro" id="IPR016156">
    <property type="entry name" value="FAD/NAD-linked_Rdtase_dimer_sf"/>
</dbReference>
<dbReference type="PIRSF" id="PIRSF000350">
    <property type="entry name" value="Mercury_reductase_MerA"/>
    <property type="match status" value="1"/>
</dbReference>
<evidence type="ECO:0000313" key="8">
    <source>
        <dbReference type="EMBL" id="TNC20691.1"/>
    </source>
</evidence>
<evidence type="ECO:0000256" key="5">
    <source>
        <dbReference type="PIRSR" id="PIRSR000350-4"/>
    </source>
</evidence>
<feature type="domain" description="Pyridine nucleotide-disulphide oxidoreductase dimerisation" evidence="6">
    <location>
        <begin position="349"/>
        <end position="456"/>
    </location>
</feature>
<keyword evidence="4" id="KW-0520">NAD</keyword>
<dbReference type="RefSeq" id="WP_139100258.1">
    <property type="nucleotide sequence ID" value="NZ_VDFW01000041.1"/>
</dbReference>
<comment type="similarity">
    <text evidence="1">Belongs to the class-I pyridine nucleotide-disulfide oxidoreductase family.</text>
</comment>
<dbReference type="NCBIfam" id="NF005883">
    <property type="entry name" value="PRK07845.1"/>
    <property type="match status" value="1"/>
</dbReference>
<comment type="caution">
    <text evidence="8">The sequence shown here is derived from an EMBL/GenBank/DDBJ whole genome shotgun (WGS) entry which is preliminary data.</text>
</comment>
<dbReference type="GO" id="GO:0003955">
    <property type="term" value="F:NAD(P)H dehydrogenase (quinone) activity"/>
    <property type="evidence" value="ECO:0007669"/>
    <property type="project" value="TreeGrafter"/>
</dbReference>
<dbReference type="AlphaFoldDB" id="A0A5C4LS89"/>
<dbReference type="PRINTS" id="PR00368">
    <property type="entry name" value="FADPNR"/>
</dbReference>
<dbReference type="InterPro" id="IPR004099">
    <property type="entry name" value="Pyr_nucl-diS_OxRdtase_dimer"/>
</dbReference>
<dbReference type="InterPro" id="IPR023753">
    <property type="entry name" value="FAD/NAD-binding_dom"/>
</dbReference>
<dbReference type="Pfam" id="PF02852">
    <property type="entry name" value="Pyr_redox_dim"/>
    <property type="match status" value="1"/>
</dbReference>
<keyword evidence="9" id="KW-1185">Reference proteome</keyword>
<proteinExistence type="inferred from homology"/>
<keyword evidence="2" id="KW-0285">Flavoprotein</keyword>
<dbReference type="SUPFAM" id="SSF51905">
    <property type="entry name" value="FAD/NAD(P)-binding domain"/>
    <property type="match status" value="1"/>
</dbReference>
<dbReference type="GO" id="GO:0050660">
    <property type="term" value="F:flavin adenine dinucleotide binding"/>
    <property type="evidence" value="ECO:0007669"/>
    <property type="project" value="TreeGrafter"/>
</dbReference>
<comment type="cofactor">
    <cofactor evidence="4">
        <name>FAD</name>
        <dbReference type="ChEBI" id="CHEBI:57692"/>
    </cofactor>
    <text evidence="4">Binds 1 FAD per subunit.</text>
</comment>
<dbReference type="Gene3D" id="3.50.50.60">
    <property type="entry name" value="FAD/NAD(P)-binding domain"/>
    <property type="match status" value="2"/>
</dbReference>
<dbReference type="PANTHER" id="PTHR43014:SF1">
    <property type="entry name" value="NAD(P)H DEHYDROGENASE (QUINONE)"/>
    <property type="match status" value="1"/>
</dbReference>
<name>A0A5C4LS89_9PSEU</name>
<keyword evidence="3 4" id="KW-0274">FAD</keyword>
<dbReference type="EMBL" id="VDFW01000041">
    <property type="protein sequence ID" value="TNC20691.1"/>
    <property type="molecule type" value="Genomic_DNA"/>
</dbReference>
<evidence type="ECO:0000313" key="9">
    <source>
        <dbReference type="Proteomes" id="UP000305546"/>
    </source>
</evidence>
<evidence type="ECO:0000259" key="7">
    <source>
        <dbReference type="Pfam" id="PF07992"/>
    </source>
</evidence>
<reference evidence="8 9" key="1">
    <citation type="submission" date="2019-06" db="EMBL/GenBank/DDBJ databases">
        <title>Amycolatopsis alkalitolerans sp. nov., isolated from Gastrodia elata Blume.</title>
        <authorList>
            <person name="Narsing Rao M.P."/>
            <person name="Li W.J."/>
        </authorList>
    </citation>
    <scope>NUCLEOTIDE SEQUENCE [LARGE SCALE GENOMIC DNA]</scope>
    <source>
        <strain evidence="8 9">SYSUP0005</strain>
    </source>
</reference>
<dbReference type="Proteomes" id="UP000305546">
    <property type="component" value="Unassembled WGS sequence"/>
</dbReference>
<dbReference type="SUPFAM" id="SSF55424">
    <property type="entry name" value="FAD/NAD-linked reductases, dimerisation (C-terminal) domain"/>
    <property type="match status" value="1"/>
</dbReference>
<feature type="binding site" evidence="4">
    <location>
        <begin position="185"/>
        <end position="192"/>
    </location>
    <ligand>
        <name>NAD(+)</name>
        <dbReference type="ChEBI" id="CHEBI:57540"/>
    </ligand>
</feature>
<sequence length="467" mass="49041">MTRIVIMGGGPAGYEAALVAAQHGANVTIVERDGLGGACVLYDCVPSKTFIASSGARASMHSLGELGIATDMADMSVDLRTVHGRVKGLALAQSADIRARVQREGVRVIIGRARFHDDEPGLAQHKVLVTPRSGEPEVLDADVVLVSTGATPRVLPGAVPDGERILDWRQLYDLRELPEHLAVIGSGVTGAEFASAYTEMGVKVTVISSRDRVLPHEDADAAAVLEEVFSQRGTAVAKHARADRVERTEKGVSVHLTDGRVIEASHALMTVGSTPNTTDIGLERVGIDPGPGGFITVDRVSRTSVPGVYAAGDCTGVLMLASVASMQGRIAMWHALGEGVAPIKLKTVAANVFTHPEIATVGISQQAIDSGEVPARTVMLPLATNARAKMEGLRHGFVKLFCRPATGVVVGGVVVAPTASELILPIALAVQNQLTVEHLALTFSVYPSLSGSITEAGRQLMRHDDLD</sequence>
<dbReference type="PANTHER" id="PTHR43014">
    <property type="entry name" value="MERCURIC REDUCTASE"/>
    <property type="match status" value="1"/>
</dbReference>
<evidence type="ECO:0000256" key="4">
    <source>
        <dbReference type="PIRSR" id="PIRSR000350-3"/>
    </source>
</evidence>
<feature type="domain" description="FAD/NAD(P)-binding" evidence="7">
    <location>
        <begin position="3"/>
        <end position="328"/>
    </location>
</feature>
<evidence type="ECO:0000259" key="6">
    <source>
        <dbReference type="Pfam" id="PF02852"/>
    </source>
</evidence>
<dbReference type="OrthoDB" id="4678789at2"/>
<gene>
    <name evidence="8" type="ORF">FG385_30495</name>
</gene>
<dbReference type="Pfam" id="PF07992">
    <property type="entry name" value="Pyr_redox_2"/>
    <property type="match status" value="1"/>
</dbReference>
<keyword evidence="4" id="KW-0547">Nucleotide-binding</keyword>
<evidence type="ECO:0000256" key="1">
    <source>
        <dbReference type="ARBA" id="ARBA00007532"/>
    </source>
</evidence>
<dbReference type="PRINTS" id="PR00411">
    <property type="entry name" value="PNDRDTASEI"/>
</dbReference>
<accession>A0A5C4LS89</accession>
<organism evidence="8 9">
    <name type="scientific">Amycolatopsis alkalitolerans</name>
    <dbReference type="NCBI Taxonomy" id="2547244"/>
    <lineage>
        <taxon>Bacteria</taxon>
        <taxon>Bacillati</taxon>
        <taxon>Actinomycetota</taxon>
        <taxon>Actinomycetes</taxon>
        <taxon>Pseudonocardiales</taxon>
        <taxon>Pseudonocardiaceae</taxon>
        <taxon>Amycolatopsis</taxon>
    </lineage>
</organism>
<feature type="disulfide bond" description="Redox-active" evidence="5">
    <location>
        <begin position="39"/>
        <end position="44"/>
    </location>
</feature>
<dbReference type="InterPro" id="IPR036188">
    <property type="entry name" value="FAD/NAD-bd_sf"/>
</dbReference>
<evidence type="ECO:0000256" key="2">
    <source>
        <dbReference type="ARBA" id="ARBA00022630"/>
    </source>
</evidence>
<protein>
    <submittedName>
        <fullName evidence="8">NAD(P)H-quinone dehydrogenase</fullName>
    </submittedName>
</protein>
<feature type="binding site" evidence="4">
    <location>
        <position position="48"/>
    </location>
    <ligand>
        <name>FAD</name>
        <dbReference type="ChEBI" id="CHEBI:57692"/>
    </ligand>
</feature>
<dbReference type="InterPro" id="IPR001100">
    <property type="entry name" value="Pyr_nuc-diS_OxRdtase"/>
</dbReference>
<feature type="binding site" evidence="4">
    <location>
        <position position="313"/>
    </location>
    <ligand>
        <name>FAD</name>
        <dbReference type="ChEBI" id="CHEBI:57692"/>
    </ligand>
</feature>
<dbReference type="Gene3D" id="3.30.390.30">
    <property type="match status" value="1"/>
</dbReference>
<feature type="binding site" evidence="4">
    <location>
        <position position="272"/>
    </location>
    <ligand>
        <name>NAD(+)</name>
        <dbReference type="ChEBI" id="CHEBI:57540"/>
    </ligand>
</feature>